<dbReference type="OrthoDB" id="884440at2"/>
<dbReference type="PROSITE" id="PS51257">
    <property type="entry name" value="PROKAR_LIPOPROTEIN"/>
    <property type="match status" value="1"/>
</dbReference>
<dbReference type="InterPro" id="IPR018756">
    <property type="entry name" value="DUF2314"/>
</dbReference>
<dbReference type="EMBL" id="UFVS01000001">
    <property type="protein sequence ID" value="SUX42538.1"/>
    <property type="molecule type" value="Genomic_DNA"/>
</dbReference>
<accession>A0A381F7U9</accession>
<dbReference type="EMBL" id="FTMF01000001">
    <property type="protein sequence ID" value="SIP89476.1"/>
    <property type="molecule type" value="Genomic_DNA"/>
</dbReference>
<dbReference type="Pfam" id="PF10077">
    <property type="entry name" value="DUF2314"/>
    <property type="match status" value="1"/>
</dbReference>
<evidence type="ECO:0000313" key="3">
    <source>
        <dbReference type="EMBL" id="SUX42538.1"/>
    </source>
</evidence>
<keyword evidence="4" id="KW-1185">Reference proteome</keyword>
<dbReference type="GeneID" id="303672808"/>
<evidence type="ECO:0000313" key="4">
    <source>
        <dbReference type="Proteomes" id="UP000185725"/>
    </source>
</evidence>
<feature type="domain" description="DUF2314" evidence="1">
    <location>
        <begin position="39"/>
        <end position="161"/>
    </location>
</feature>
<evidence type="ECO:0000313" key="2">
    <source>
        <dbReference type="EMBL" id="SIP89476.1"/>
    </source>
</evidence>
<dbReference type="Proteomes" id="UP000185725">
    <property type="component" value="Unassembled WGS sequence"/>
</dbReference>
<reference evidence="3 5" key="2">
    <citation type="submission" date="2018-06" db="EMBL/GenBank/DDBJ databases">
        <authorList>
            <consortium name="Pathogen Informatics"/>
            <person name="Doyle S."/>
        </authorList>
    </citation>
    <scope>NUCLEOTIDE SEQUENCE [LARGE SCALE GENOMIC DNA]</scope>
    <source>
        <strain evidence="3 5">NCTC13560</strain>
    </source>
</reference>
<sequence length="166" mass="19027">MKKLLITVLFLLIAISCENKREKVQRDGEPDVVLVETEDDEMNTAIESAKKTFKSDFHQALLSKNPNFSNFTIKQKFDTPSGGGEHIWIGDIIFDYGKYHGIIQNEPMEPIGVKLGDEVVVNVENLSDWMYYDNNKVKGAYTVKVLRKTMSDEERKQMDSQGLIYE</sequence>
<evidence type="ECO:0000259" key="1">
    <source>
        <dbReference type="Pfam" id="PF10077"/>
    </source>
</evidence>
<dbReference type="KEGG" id="cil:EG358_03775"/>
<gene>
    <name evidence="3" type="ORF">NCTC13560_01359</name>
    <name evidence="2" type="ORF">SAMN05421682_101230</name>
</gene>
<reference evidence="2 4" key="1">
    <citation type="submission" date="2017-01" db="EMBL/GenBank/DDBJ databases">
        <authorList>
            <person name="Varghese N."/>
            <person name="Submissions S."/>
        </authorList>
    </citation>
    <scope>NUCLEOTIDE SEQUENCE [LARGE SCALE GENOMIC DNA]</scope>
    <source>
        <strain evidence="2 4">ATCC 27950</strain>
    </source>
</reference>
<evidence type="ECO:0000313" key="5">
    <source>
        <dbReference type="Proteomes" id="UP000255231"/>
    </source>
</evidence>
<protein>
    <submittedName>
        <fullName evidence="2">Uncharacterized conserved protein YegJ, DUF2314 family</fullName>
    </submittedName>
    <submittedName>
        <fullName evidence="3">Uncharacterized protein conserved in bacteria (DUF2314)</fullName>
    </submittedName>
</protein>
<dbReference type="Proteomes" id="UP000255231">
    <property type="component" value="Unassembled WGS sequence"/>
</dbReference>
<dbReference type="AlphaFoldDB" id="A0A381F7U9"/>
<name>A0A381F7U9_9FLAO</name>
<dbReference type="RefSeq" id="WP_076557537.1">
    <property type="nucleotide sequence ID" value="NZ_CP033929.1"/>
</dbReference>
<organism evidence="3 5">
    <name type="scientific">Chryseobacterium indoltheticum</name>
    <dbReference type="NCBI Taxonomy" id="254"/>
    <lineage>
        <taxon>Bacteria</taxon>
        <taxon>Pseudomonadati</taxon>
        <taxon>Bacteroidota</taxon>
        <taxon>Flavobacteriia</taxon>
        <taxon>Flavobacteriales</taxon>
        <taxon>Weeksellaceae</taxon>
        <taxon>Chryseobacterium group</taxon>
        <taxon>Chryseobacterium</taxon>
    </lineage>
</organism>
<proteinExistence type="predicted"/>